<dbReference type="Proteomes" id="UP001156903">
    <property type="component" value="Unassembled WGS sequence"/>
</dbReference>
<dbReference type="SUPFAM" id="SSF117074">
    <property type="entry name" value="Hypothetical protein PA1324"/>
    <property type="match status" value="1"/>
</dbReference>
<gene>
    <name evidence="1" type="ORF">GCM10007935_36490</name>
</gene>
<keyword evidence="2" id="KW-1185">Reference proteome</keyword>
<comment type="caution">
    <text evidence="1">The sequence shown here is derived from an EMBL/GenBank/DDBJ whole genome shotgun (WGS) entry which is preliminary data.</text>
</comment>
<sequence>MASVMLLGGCLTLDPYQVAREQKQKEKWLGTPVDVPVQAPAFDEKQARKRLVAGNARIQGGLYHRIVRHGRDAGVEDGLLGVGSNEQSAANIRVWLMPLTDHVQQWLQLDEKNRQDRNGFFTNNNTRIENHIPHPKVFRQAWMARTDASGNFVISGVGPGRYALVSDDVAIYTMRRKDHHVGTDYQASGYMQNGHTVTPVGGTVAHVESTYQRMRTVVRFRKVLEVADRQVIDLGRERMWVR</sequence>
<protein>
    <submittedName>
        <fullName evidence="1">Uncharacterized protein</fullName>
    </submittedName>
</protein>
<reference evidence="2" key="1">
    <citation type="journal article" date="2019" name="Int. J. Syst. Evol. Microbiol.">
        <title>The Global Catalogue of Microorganisms (GCM) 10K type strain sequencing project: providing services to taxonomists for standard genome sequencing and annotation.</title>
        <authorList>
            <consortium name="The Broad Institute Genomics Platform"/>
            <consortium name="The Broad Institute Genome Sequencing Center for Infectious Disease"/>
            <person name="Wu L."/>
            <person name="Ma J."/>
        </authorList>
    </citation>
    <scope>NUCLEOTIDE SEQUENCE [LARGE SCALE GENOMIC DNA]</scope>
    <source>
        <strain evidence="2">NBRC 109341</strain>
    </source>
</reference>
<dbReference type="EMBL" id="BSPB01000047">
    <property type="protein sequence ID" value="GLS16209.1"/>
    <property type="molecule type" value="Genomic_DNA"/>
</dbReference>
<accession>A0ABQ6C7V0</accession>
<evidence type="ECO:0000313" key="1">
    <source>
        <dbReference type="EMBL" id="GLS16209.1"/>
    </source>
</evidence>
<name>A0ABQ6C7V0_9BURK</name>
<evidence type="ECO:0000313" key="2">
    <source>
        <dbReference type="Proteomes" id="UP001156903"/>
    </source>
</evidence>
<proteinExistence type="predicted"/>
<organism evidence="1 2">
    <name type="scientific">Hydrogenophaga electricum</name>
    <dbReference type="NCBI Taxonomy" id="1230953"/>
    <lineage>
        <taxon>Bacteria</taxon>
        <taxon>Pseudomonadati</taxon>
        <taxon>Pseudomonadota</taxon>
        <taxon>Betaproteobacteria</taxon>
        <taxon>Burkholderiales</taxon>
        <taxon>Comamonadaceae</taxon>
        <taxon>Hydrogenophaga</taxon>
    </lineage>
</organism>